<dbReference type="Gene3D" id="3.40.50.10420">
    <property type="entry name" value="NagB/RpiA/CoA transferase-like"/>
    <property type="match status" value="1"/>
</dbReference>
<dbReference type="PIRSF" id="PIRSF006806">
    <property type="entry name" value="FTHF_cligase"/>
    <property type="match status" value="1"/>
</dbReference>
<evidence type="ECO:0000313" key="7">
    <source>
        <dbReference type="Proteomes" id="UP000239576"/>
    </source>
</evidence>
<comment type="catalytic activity">
    <reaction evidence="5">
        <text>(6S)-5-formyl-5,6,7,8-tetrahydrofolate + ATP = (6R)-5,10-methenyltetrahydrofolate + ADP + phosphate</text>
        <dbReference type="Rhea" id="RHEA:10488"/>
        <dbReference type="ChEBI" id="CHEBI:30616"/>
        <dbReference type="ChEBI" id="CHEBI:43474"/>
        <dbReference type="ChEBI" id="CHEBI:57455"/>
        <dbReference type="ChEBI" id="CHEBI:57457"/>
        <dbReference type="ChEBI" id="CHEBI:456216"/>
        <dbReference type="EC" id="6.3.3.2"/>
    </reaction>
</comment>
<comment type="similarity">
    <text evidence="1 5">Belongs to the 5-formyltetrahydrofolate cyclo-ligase family.</text>
</comment>
<evidence type="ECO:0000256" key="4">
    <source>
        <dbReference type="PIRSR" id="PIRSR006806-1"/>
    </source>
</evidence>
<keyword evidence="2 4" id="KW-0547">Nucleotide-binding</keyword>
<dbReference type="GO" id="GO:0046872">
    <property type="term" value="F:metal ion binding"/>
    <property type="evidence" value="ECO:0007669"/>
    <property type="project" value="UniProtKB-KW"/>
</dbReference>
<dbReference type="OrthoDB" id="9801938at2"/>
<dbReference type="GO" id="GO:0030272">
    <property type="term" value="F:5-formyltetrahydrofolate cyclo-ligase activity"/>
    <property type="evidence" value="ECO:0007669"/>
    <property type="project" value="UniProtKB-EC"/>
</dbReference>
<keyword evidence="3 4" id="KW-0067">ATP-binding</keyword>
<keyword evidence="6" id="KW-0436">Ligase</keyword>
<sequence length="188" mass="20808">MDKKALRKSLLQARQSIAPEIWQAKSSQLCDHLRSSALFTQAQTVLAYFSIRQEPDLSLLFPASKTWGFPRCVGKRLTWHVWSPDGSLALQAGAYGIPEPCPDSPILEPDQVDLMLVPAIACDTGGYRLGYGGGFYDRLLASPVWAEKITIGIVFDSAYLSIVPEDAWDQPLTAVCTEKGLFFSEQRL</sequence>
<dbReference type="PANTHER" id="PTHR23407">
    <property type="entry name" value="ATPASE INHIBITOR/5-FORMYLTETRAHYDROFOLATE CYCLO-LIGASE"/>
    <property type="match status" value="1"/>
</dbReference>
<proteinExistence type="inferred from homology"/>
<evidence type="ECO:0000256" key="2">
    <source>
        <dbReference type="ARBA" id="ARBA00022741"/>
    </source>
</evidence>
<evidence type="ECO:0000256" key="3">
    <source>
        <dbReference type="ARBA" id="ARBA00022840"/>
    </source>
</evidence>
<evidence type="ECO:0000256" key="5">
    <source>
        <dbReference type="RuleBase" id="RU361279"/>
    </source>
</evidence>
<accession>A0A2T1E6F7</accession>
<feature type="binding site" evidence="4">
    <location>
        <begin position="128"/>
        <end position="136"/>
    </location>
    <ligand>
        <name>ATP</name>
        <dbReference type="ChEBI" id="CHEBI:30616"/>
    </ligand>
</feature>
<dbReference type="EC" id="6.3.3.2" evidence="5"/>
<feature type="binding site" evidence="4">
    <location>
        <begin position="3"/>
        <end position="7"/>
    </location>
    <ligand>
        <name>ATP</name>
        <dbReference type="ChEBI" id="CHEBI:30616"/>
    </ligand>
</feature>
<dbReference type="PANTHER" id="PTHR23407:SF1">
    <property type="entry name" value="5-FORMYLTETRAHYDROFOLATE CYCLO-LIGASE"/>
    <property type="match status" value="1"/>
</dbReference>
<feature type="binding site" evidence="4">
    <location>
        <position position="54"/>
    </location>
    <ligand>
        <name>substrate</name>
    </ligand>
</feature>
<keyword evidence="5" id="KW-0479">Metal-binding</keyword>
<protein>
    <recommendedName>
        <fullName evidence="5">5-formyltetrahydrofolate cyclo-ligase</fullName>
        <ecNumber evidence="5">6.3.3.2</ecNumber>
    </recommendedName>
</protein>
<name>A0A2T1E6F7_9CYAN</name>
<reference evidence="6 7" key="2">
    <citation type="submission" date="2018-03" db="EMBL/GenBank/DDBJ databases">
        <title>The ancient ancestry and fast evolution of plastids.</title>
        <authorList>
            <person name="Moore K.R."/>
            <person name="Magnabosco C."/>
            <person name="Momper L."/>
            <person name="Gold D.A."/>
            <person name="Bosak T."/>
            <person name="Fournier G.P."/>
        </authorList>
    </citation>
    <scope>NUCLEOTIDE SEQUENCE [LARGE SCALE GENOMIC DNA]</scope>
    <source>
        <strain evidence="6 7">ULC18</strain>
    </source>
</reference>
<keyword evidence="5" id="KW-0460">Magnesium</keyword>
<dbReference type="NCBIfam" id="TIGR02727">
    <property type="entry name" value="MTHFS_bact"/>
    <property type="match status" value="1"/>
</dbReference>
<dbReference type="InterPro" id="IPR002698">
    <property type="entry name" value="FTHF_cligase"/>
</dbReference>
<comment type="caution">
    <text evidence="6">The sequence shown here is derived from an EMBL/GenBank/DDBJ whole genome shotgun (WGS) entry which is preliminary data.</text>
</comment>
<dbReference type="GO" id="GO:0005524">
    <property type="term" value="F:ATP binding"/>
    <property type="evidence" value="ECO:0007669"/>
    <property type="project" value="UniProtKB-KW"/>
</dbReference>
<dbReference type="SUPFAM" id="SSF100950">
    <property type="entry name" value="NagB/RpiA/CoA transferase-like"/>
    <property type="match status" value="1"/>
</dbReference>
<dbReference type="InterPro" id="IPR024185">
    <property type="entry name" value="FTHF_cligase-like_sf"/>
</dbReference>
<evidence type="ECO:0000313" key="6">
    <source>
        <dbReference type="EMBL" id="PSB28332.1"/>
    </source>
</evidence>
<dbReference type="AlphaFoldDB" id="A0A2T1E6F7"/>
<dbReference type="GO" id="GO:0035999">
    <property type="term" value="P:tetrahydrofolate interconversion"/>
    <property type="evidence" value="ECO:0007669"/>
    <property type="project" value="TreeGrafter"/>
</dbReference>
<comment type="cofactor">
    <cofactor evidence="5">
        <name>Mg(2+)</name>
        <dbReference type="ChEBI" id="CHEBI:18420"/>
    </cofactor>
</comment>
<evidence type="ECO:0000256" key="1">
    <source>
        <dbReference type="ARBA" id="ARBA00010638"/>
    </source>
</evidence>
<organism evidence="6 7">
    <name type="scientific">Stenomitos frigidus ULC18</name>
    <dbReference type="NCBI Taxonomy" id="2107698"/>
    <lineage>
        <taxon>Bacteria</taxon>
        <taxon>Bacillati</taxon>
        <taxon>Cyanobacteriota</taxon>
        <taxon>Cyanophyceae</taxon>
        <taxon>Leptolyngbyales</taxon>
        <taxon>Leptolyngbyaceae</taxon>
        <taxon>Stenomitos</taxon>
    </lineage>
</organism>
<reference evidence="7" key="1">
    <citation type="submission" date="2018-02" db="EMBL/GenBank/DDBJ databases">
        <authorList>
            <person name="Moore K."/>
            <person name="Momper L."/>
        </authorList>
    </citation>
    <scope>NUCLEOTIDE SEQUENCE [LARGE SCALE GENOMIC DNA]</scope>
    <source>
        <strain evidence="7">ULC18</strain>
    </source>
</reference>
<keyword evidence="7" id="KW-1185">Reference proteome</keyword>
<dbReference type="GO" id="GO:0009396">
    <property type="term" value="P:folic acid-containing compound biosynthetic process"/>
    <property type="evidence" value="ECO:0007669"/>
    <property type="project" value="TreeGrafter"/>
</dbReference>
<dbReference type="EMBL" id="PVWK01000081">
    <property type="protein sequence ID" value="PSB28332.1"/>
    <property type="molecule type" value="Genomic_DNA"/>
</dbReference>
<dbReference type="Pfam" id="PF01812">
    <property type="entry name" value="5-FTHF_cyc-lig"/>
    <property type="match status" value="1"/>
</dbReference>
<gene>
    <name evidence="6" type="ORF">C7B82_13905</name>
</gene>
<dbReference type="InterPro" id="IPR037171">
    <property type="entry name" value="NagB/RpiA_transferase-like"/>
</dbReference>
<dbReference type="Proteomes" id="UP000239576">
    <property type="component" value="Unassembled WGS sequence"/>
</dbReference>